<dbReference type="OrthoDB" id="2585655at2759"/>
<evidence type="ECO:0000256" key="3">
    <source>
        <dbReference type="ARBA" id="ARBA00022989"/>
    </source>
</evidence>
<dbReference type="InterPro" id="IPR020846">
    <property type="entry name" value="MFS_dom"/>
</dbReference>
<proteinExistence type="predicted"/>
<evidence type="ECO:0000313" key="10">
    <source>
        <dbReference type="Proteomes" id="UP000572817"/>
    </source>
</evidence>
<gene>
    <name evidence="8" type="ORF">GTA08_BOTSDO02710</name>
    <name evidence="9" type="ORF">GTA08_BOTSDO12414</name>
</gene>
<dbReference type="Pfam" id="PF07690">
    <property type="entry name" value="MFS_1"/>
    <property type="match status" value="1"/>
</dbReference>
<evidence type="ECO:0000313" key="8">
    <source>
        <dbReference type="EMBL" id="KAF4310228.1"/>
    </source>
</evidence>
<dbReference type="GO" id="GO:0022857">
    <property type="term" value="F:transmembrane transporter activity"/>
    <property type="evidence" value="ECO:0007669"/>
    <property type="project" value="InterPro"/>
</dbReference>
<accession>A0A8H4N7L2</accession>
<evidence type="ECO:0000256" key="6">
    <source>
        <dbReference type="SAM" id="Phobius"/>
    </source>
</evidence>
<keyword evidence="10" id="KW-1185">Reference proteome</keyword>
<dbReference type="AlphaFoldDB" id="A0A8H4N7L2"/>
<comment type="caution">
    <text evidence="8">The sequence shown here is derived from an EMBL/GenBank/DDBJ whole genome shotgun (WGS) entry which is preliminary data.</text>
</comment>
<dbReference type="EMBL" id="WWBZ02000016">
    <property type="protein sequence ID" value="KAF4310228.1"/>
    <property type="molecule type" value="Genomic_DNA"/>
</dbReference>
<feature type="transmembrane region" description="Helical" evidence="6">
    <location>
        <begin position="138"/>
        <end position="155"/>
    </location>
</feature>
<sequence length="593" mass="65751">MGLGVLEDRWLERVPGTVLMDEDAQRRNSLSQLDPNLKYDRSGPHPILLVPQPSDDPNDPLNWLLWKRDVILFVLSLLSVIASTLSPLLAANTLTLSFEFQRNFTDMALLTGYHLLGVGIAGFLFVPSARIWGKRHAFLLGTAILIVSSAWGGASGHNYASLLWARIFQGVGLAPFEALVNACVGDLYFVHERGKRMALSNLALFGGAFFTPVIVGVMTDRIGWEWTFYFVAIFSGMLFPALFFFCPETAYRRDERLNLDMGDYQGGRKTTAAGGVGGSYSFDDRMGTELEESKKADEDGVRNSQQNSQEGSLGDYKGHGETDMQGLRSPEAATPPPPRQKDSFARTLLPFNGRKTDERFWKLALRPFPLFLQPGILWSCLIQGTLIGWTVMIGVVLAAVMLGPPLFFTEVETGYMYTGAFVGALVGFAIAGLLADSVPAYLTRLNGGVYEPEFRMVLVIPQMILGCAGLYGFGIVSADIPKYHWLWPDFFFALEVAGMVLGAVASALYIVDAHRDVAVEAFTCLLVFKNIFSYGLTYKGYDWIVEGGVREVFMAVGSVQVGVCMLTVLMYMFGKWNRSFFARYDLLRLLHLW</sequence>
<evidence type="ECO:0000259" key="7">
    <source>
        <dbReference type="PROSITE" id="PS50850"/>
    </source>
</evidence>
<evidence type="ECO:0000313" key="9">
    <source>
        <dbReference type="EMBL" id="KAF4312319.1"/>
    </source>
</evidence>
<feature type="transmembrane region" description="Helical" evidence="6">
    <location>
        <begin position="167"/>
        <end position="190"/>
    </location>
</feature>
<dbReference type="InterPro" id="IPR011701">
    <property type="entry name" value="MFS"/>
</dbReference>
<keyword evidence="2 6" id="KW-0812">Transmembrane</keyword>
<feature type="transmembrane region" description="Helical" evidence="6">
    <location>
        <begin position="414"/>
        <end position="435"/>
    </location>
</feature>
<evidence type="ECO:0000256" key="2">
    <source>
        <dbReference type="ARBA" id="ARBA00022692"/>
    </source>
</evidence>
<protein>
    <submittedName>
        <fullName evidence="8">Major facilitator superfamily</fullName>
    </submittedName>
</protein>
<feature type="compositionally biased region" description="Polar residues" evidence="5">
    <location>
        <begin position="302"/>
        <end position="311"/>
    </location>
</feature>
<dbReference type="PROSITE" id="PS50850">
    <property type="entry name" value="MFS"/>
    <property type="match status" value="1"/>
</dbReference>
<feature type="transmembrane region" description="Helical" evidence="6">
    <location>
        <begin position="552"/>
        <end position="573"/>
    </location>
</feature>
<dbReference type="EMBL" id="WWBZ02000007">
    <property type="protein sequence ID" value="KAF4312319.1"/>
    <property type="molecule type" value="Genomic_DNA"/>
</dbReference>
<reference evidence="8 10" key="1">
    <citation type="submission" date="2020-04" db="EMBL/GenBank/DDBJ databases">
        <title>Genome Assembly and Annotation of Botryosphaeria dothidea sdau 11-99, a Latent Pathogen of Apple Fruit Ring Rot in China.</title>
        <authorList>
            <person name="Yu C."/>
            <person name="Diao Y."/>
            <person name="Lu Q."/>
            <person name="Zhao J."/>
            <person name="Cui S."/>
            <person name="Peng C."/>
            <person name="He B."/>
            <person name="Liu H."/>
        </authorList>
    </citation>
    <scope>NUCLEOTIDE SEQUENCE [LARGE SCALE GENOMIC DNA]</scope>
    <source>
        <strain evidence="8">Sdau11-99</strain>
        <strain evidence="10">sdau11-99</strain>
    </source>
</reference>
<feature type="transmembrane region" description="Helical" evidence="6">
    <location>
        <begin position="70"/>
        <end position="95"/>
    </location>
</feature>
<feature type="transmembrane region" description="Helical" evidence="6">
    <location>
        <begin position="226"/>
        <end position="246"/>
    </location>
</feature>
<dbReference type="PANTHER" id="PTHR23502:SF29">
    <property type="entry name" value="TRANSPORTER, PUTATIVE (AFU_ORTHOLOGUE AFUA_6G06680)-RELATED"/>
    <property type="match status" value="1"/>
</dbReference>
<feature type="domain" description="Major facilitator superfamily (MFS) profile" evidence="7">
    <location>
        <begin position="71"/>
        <end position="593"/>
    </location>
</feature>
<organism evidence="8 10">
    <name type="scientific">Botryosphaeria dothidea</name>
    <dbReference type="NCBI Taxonomy" id="55169"/>
    <lineage>
        <taxon>Eukaryota</taxon>
        <taxon>Fungi</taxon>
        <taxon>Dikarya</taxon>
        <taxon>Ascomycota</taxon>
        <taxon>Pezizomycotina</taxon>
        <taxon>Dothideomycetes</taxon>
        <taxon>Dothideomycetes incertae sedis</taxon>
        <taxon>Botryosphaeriales</taxon>
        <taxon>Botryosphaeriaceae</taxon>
        <taxon>Botryosphaeria</taxon>
    </lineage>
</organism>
<dbReference type="Gene3D" id="1.20.1250.20">
    <property type="entry name" value="MFS general substrate transporter like domains"/>
    <property type="match status" value="1"/>
</dbReference>
<dbReference type="SUPFAM" id="SSF103473">
    <property type="entry name" value="MFS general substrate transporter"/>
    <property type="match status" value="1"/>
</dbReference>
<dbReference type="GO" id="GO:0005886">
    <property type="term" value="C:plasma membrane"/>
    <property type="evidence" value="ECO:0007669"/>
    <property type="project" value="TreeGrafter"/>
</dbReference>
<evidence type="ECO:0000256" key="5">
    <source>
        <dbReference type="SAM" id="MobiDB-lite"/>
    </source>
</evidence>
<evidence type="ECO:0000256" key="4">
    <source>
        <dbReference type="ARBA" id="ARBA00023136"/>
    </source>
</evidence>
<evidence type="ECO:0000256" key="1">
    <source>
        <dbReference type="ARBA" id="ARBA00004141"/>
    </source>
</evidence>
<keyword evidence="4 6" id="KW-0472">Membrane</keyword>
<dbReference type="PANTHER" id="PTHR23502">
    <property type="entry name" value="MAJOR FACILITATOR SUPERFAMILY"/>
    <property type="match status" value="1"/>
</dbReference>
<feature type="transmembrane region" description="Helical" evidence="6">
    <location>
        <begin position="202"/>
        <end position="220"/>
    </location>
</feature>
<feature type="transmembrane region" description="Helical" evidence="6">
    <location>
        <begin position="456"/>
        <end position="478"/>
    </location>
</feature>
<feature type="compositionally biased region" description="Basic and acidic residues" evidence="5">
    <location>
        <begin position="292"/>
        <end position="301"/>
    </location>
</feature>
<feature type="region of interest" description="Disordered" evidence="5">
    <location>
        <begin position="292"/>
        <end position="347"/>
    </location>
</feature>
<feature type="transmembrane region" description="Helical" evidence="6">
    <location>
        <begin position="490"/>
        <end position="510"/>
    </location>
</feature>
<feature type="transmembrane region" description="Helical" evidence="6">
    <location>
        <begin position="517"/>
        <end position="537"/>
    </location>
</feature>
<comment type="subcellular location">
    <subcellularLocation>
        <location evidence="1">Membrane</location>
        <topology evidence="1">Multi-pass membrane protein</topology>
    </subcellularLocation>
</comment>
<feature type="transmembrane region" description="Helical" evidence="6">
    <location>
        <begin position="376"/>
        <end position="402"/>
    </location>
</feature>
<dbReference type="Proteomes" id="UP000572817">
    <property type="component" value="Unassembled WGS sequence"/>
</dbReference>
<dbReference type="InterPro" id="IPR036259">
    <property type="entry name" value="MFS_trans_sf"/>
</dbReference>
<feature type="transmembrane region" description="Helical" evidence="6">
    <location>
        <begin position="107"/>
        <end position="126"/>
    </location>
</feature>
<keyword evidence="3 6" id="KW-1133">Transmembrane helix</keyword>
<name>A0A8H4N7L2_9PEZI</name>